<dbReference type="PRINTS" id="PR00625">
    <property type="entry name" value="JDOMAIN"/>
</dbReference>
<evidence type="ECO:0000259" key="1">
    <source>
        <dbReference type="PROSITE" id="PS50076"/>
    </source>
</evidence>
<dbReference type="InterPro" id="IPR001623">
    <property type="entry name" value="DnaJ_domain"/>
</dbReference>
<dbReference type="CDD" id="cd06257">
    <property type="entry name" value="DnaJ"/>
    <property type="match status" value="1"/>
</dbReference>
<dbReference type="InterPro" id="IPR036869">
    <property type="entry name" value="J_dom_sf"/>
</dbReference>
<dbReference type="RefSeq" id="XP_033446409.1">
    <property type="nucleotide sequence ID" value="XM_033590138.1"/>
</dbReference>
<dbReference type="Gene3D" id="1.10.287.110">
    <property type="entry name" value="DnaJ domain"/>
    <property type="match status" value="1"/>
</dbReference>
<accession>A0A6A5RKT4</accession>
<dbReference type="Proteomes" id="UP000800082">
    <property type="component" value="Unassembled WGS sequence"/>
</dbReference>
<dbReference type="PROSITE" id="PS50076">
    <property type="entry name" value="DNAJ_2"/>
    <property type="match status" value="1"/>
</dbReference>
<proteinExistence type="predicted"/>
<dbReference type="OrthoDB" id="10250354at2759"/>
<organism evidence="2 3">
    <name type="scientific">Didymella exigua CBS 183.55</name>
    <dbReference type="NCBI Taxonomy" id="1150837"/>
    <lineage>
        <taxon>Eukaryota</taxon>
        <taxon>Fungi</taxon>
        <taxon>Dikarya</taxon>
        <taxon>Ascomycota</taxon>
        <taxon>Pezizomycotina</taxon>
        <taxon>Dothideomycetes</taxon>
        <taxon>Pleosporomycetidae</taxon>
        <taxon>Pleosporales</taxon>
        <taxon>Pleosporineae</taxon>
        <taxon>Didymellaceae</taxon>
        <taxon>Didymella</taxon>
    </lineage>
</organism>
<dbReference type="SUPFAM" id="SSF46565">
    <property type="entry name" value="Chaperone J-domain"/>
    <property type="match status" value="1"/>
</dbReference>
<dbReference type="AlphaFoldDB" id="A0A6A5RKT4"/>
<evidence type="ECO:0000313" key="2">
    <source>
        <dbReference type="EMBL" id="KAF1926157.1"/>
    </source>
</evidence>
<feature type="domain" description="J" evidence="1">
    <location>
        <begin position="3"/>
        <end position="73"/>
    </location>
</feature>
<protein>
    <submittedName>
        <fullName evidence="2">DnaJ-domain-containing protein</fullName>
    </submittedName>
</protein>
<sequence length="287" mass="32330">MLTHYQMLEVSRSADLGAIKKAYYRISLLYHPDKTVHLPDAERTQREQLFKLANVAFEVLSDPQKRKAYDQTAPDFHWHYCQLNEYSKYTTLTYNNWLGWNFSIMVASHFKVVARPVIPQKPVSESIVVRLPLLRKGKHAPCSPHNIAIDLRGVPGNKHTILCSALVESQAAGLEVVVELAIAPETAQPIAQGPVSWKWAYSIDHRPLAVSTQARVTSTLFYPYKPFMAIAPRGSMPAPPYPEGSPMRGLLSQFPGIKIEEPESDSYCVREEQQGKTVWRLTAVGSM</sequence>
<dbReference type="GeneID" id="54347794"/>
<gene>
    <name evidence="2" type="ORF">M421DRAFT_397446</name>
</gene>
<dbReference type="PANTHER" id="PTHR24074">
    <property type="entry name" value="CO-CHAPERONE PROTEIN DJLA"/>
    <property type="match status" value="1"/>
</dbReference>
<dbReference type="PROSITE" id="PS00636">
    <property type="entry name" value="DNAJ_1"/>
    <property type="match status" value="1"/>
</dbReference>
<dbReference type="InterPro" id="IPR018253">
    <property type="entry name" value="DnaJ_domain_CS"/>
</dbReference>
<name>A0A6A5RKT4_9PLEO</name>
<evidence type="ECO:0000313" key="3">
    <source>
        <dbReference type="Proteomes" id="UP000800082"/>
    </source>
</evidence>
<dbReference type="InterPro" id="IPR050817">
    <property type="entry name" value="DjlA_DnaK_co-chaperone"/>
</dbReference>
<dbReference type="EMBL" id="ML978979">
    <property type="protein sequence ID" value="KAF1926157.1"/>
    <property type="molecule type" value="Genomic_DNA"/>
</dbReference>
<reference evidence="2" key="1">
    <citation type="journal article" date="2020" name="Stud. Mycol.">
        <title>101 Dothideomycetes genomes: a test case for predicting lifestyles and emergence of pathogens.</title>
        <authorList>
            <person name="Haridas S."/>
            <person name="Albert R."/>
            <person name="Binder M."/>
            <person name="Bloem J."/>
            <person name="Labutti K."/>
            <person name="Salamov A."/>
            <person name="Andreopoulos B."/>
            <person name="Baker S."/>
            <person name="Barry K."/>
            <person name="Bills G."/>
            <person name="Bluhm B."/>
            <person name="Cannon C."/>
            <person name="Castanera R."/>
            <person name="Culley D."/>
            <person name="Daum C."/>
            <person name="Ezra D."/>
            <person name="Gonzalez J."/>
            <person name="Henrissat B."/>
            <person name="Kuo A."/>
            <person name="Liang C."/>
            <person name="Lipzen A."/>
            <person name="Lutzoni F."/>
            <person name="Magnuson J."/>
            <person name="Mondo S."/>
            <person name="Nolan M."/>
            <person name="Ohm R."/>
            <person name="Pangilinan J."/>
            <person name="Park H.-J."/>
            <person name="Ramirez L."/>
            <person name="Alfaro M."/>
            <person name="Sun H."/>
            <person name="Tritt A."/>
            <person name="Yoshinaga Y."/>
            <person name="Zwiers L.-H."/>
            <person name="Turgeon B."/>
            <person name="Goodwin S."/>
            <person name="Spatafora J."/>
            <person name="Crous P."/>
            <person name="Grigoriev I."/>
        </authorList>
    </citation>
    <scope>NUCLEOTIDE SEQUENCE</scope>
    <source>
        <strain evidence="2">CBS 183.55</strain>
    </source>
</reference>
<dbReference type="SMART" id="SM00271">
    <property type="entry name" value="DnaJ"/>
    <property type="match status" value="1"/>
</dbReference>
<keyword evidence="3" id="KW-1185">Reference proteome</keyword>
<dbReference type="Pfam" id="PF00226">
    <property type="entry name" value="DnaJ"/>
    <property type="match status" value="1"/>
</dbReference>